<evidence type="ECO:0000313" key="2">
    <source>
        <dbReference type="Proteomes" id="UP000198736"/>
    </source>
</evidence>
<dbReference type="OrthoDB" id="9763544at2"/>
<evidence type="ECO:0000313" key="1">
    <source>
        <dbReference type="EMBL" id="CUS34641.1"/>
    </source>
</evidence>
<organism evidence="1 2">
    <name type="scientific">Candidatus Nitrospira nitrificans</name>
    <dbReference type="NCBI Taxonomy" id="1742973"/>
    <lineage>
        <taxon>Bacteria</taxon>
        <taxon>Pseudomonadati</taxon>
        <taxon>Nitrospirota</taxon>
        <taxon>Nitrospiria</taxon>
        <taxon>Nitrospirales</taxon>
        <taxon>Nitrospiraceae</taxon>
        <taxon>Nitrospira</taxon>
    </lineage>
</organism>
<gene>
    <name evidence="1" type="ORF">COMA2_170122</name>
</gene>
<dbReference type="RefSeq" id="WP_090895902.1">
    <property type="nucleotide sequence ID" value="NZ_CZPZ01000009.1"/>
</dbReference>
<protein>
    <submittedName>
        <fullName evidence="1">Uncharacterized protein</fullName>
    </submittedName>
</protein>
<name>A0A0S4LAB4_9BACT</name>
<dbReference type="EMBL" id="CZPZ01000009">
    <property type="protein sequence ID" value="CUS34641.1"/>
    <property type="molecule type" value="Genomic_DNA"/>
</dbReference>
<dbReference type="STRING" id="1742973.COMA2_170122"/>
<accession>A0A0S4LAB4</accession>
<proteinExistence type="predicted"/>
<reference evidence="2" key="1">
    <citation type="submission" date="2015-10" db="EMBL/GenBank/DDBJ databases">
        <authorList>
            <person name="Luecker S."/>
            <person name="Luecker S."/>
        </authorList>
    </citation>
    <scope>NUCLEOTIDE SEQUENCE [LARGE SCALE GENOMIC DNA]</scope>
</reference>
<sequence>MSPDLLAGFRRIVSIRARRFPEQWEASKKLMEDAVFSSTLTRLCEAVQRADLPVSVKETLLRLFERPVPRRVQDLDRECLKSITGLPPAKGLRALAVFFELVPAAAAKWPVTHVSSEEVEDAVRQLGNPFDLLRRTDVASVLEIGAGDLSFAEELADLYGPELNQSHRPFVIHCLDRLDPGSQLGGPLHANPERLKKLQRKEEVSFSFFGNQDMFNLGDLDKSDLLAPRYTIAACWAPATPTFAYEPTRLSEALIRNELERTKGAFYQTRFGKEQALEVRHAGRALLFPPWKFEIVGPLALLDLLARRGSLCVLGSVDAQVFWELLAQLLEAPRYRPPDELFHSANLPKIFGEVYHALAGLAIGDSIDLAEVAALRRHYLGSDASPVPDGIVGHFRYVRISRGAIFPGTPASSTARKFSSMTEEVPPWFITLVPA</sequence>
<dbReference type="AlphaFoldDB" id="A0A0S4LAB4"/>
<dbReference type="Proteomes" id="UP000198736">
    <property type="component" value="Unassembled WGS sequence"/>
</dbReference>
<keyword evidence="2" id="KW-1185">Reference proteome</keyword>